<feature type="signal peptide" evidence="1">
    <location>
        <begin position="1"/>
        <end position="28"/>
    </location>
</feature>
<dbReference type="PANTHER" id="PTHR45661">
    <property type="entry name" value="SURFACE ANTIGEN"/>
    <property type="match status" value="1"/>
</dbReference>
<dbReference type="Pfam" id="PF13306">
    <property type="entry name" value="LRR_5"/>
    <property type="match status" value="3"/>
</dbReference>
<name>A0ABT0NJF0_9FIRM</name>
<dbReference type="Proteomes" id="UP001056693">
    <property type="component" value="Unassembled WGS sequence"/>
</dbReference>
<sequence>MKKAKRLTAVILSALMAVSAFSALPVSAAEVESNTSAVSSDENFISGDYEYSLLDDGTIEISKYVGNDSDVTIPDEIDGKKVTSIGEWAFSSLLNLTNITIPNSVINIGNGAFSGCTNLTNITMPNSIKSIGETVFLKCQNLVNVTIPNSITSIGTWAFSSCKSLTNITIPNSVTSVGRFAFYGCEHLANIAISNNITVIGMDAFYDTAWYNNQPDGMIVAGKVLYKYKGSMPENTKLIIPNEIVSITDEAFYDCENLSNVIIPNSVASIGNRAFYGCENLLNVTIPSSVANIGHSAFEYCENLESINIPYGIKSIEDGTFKDCSNLVNITIPETVTSIASHAFEGCMRLENISIPDSVVDIGRYAFNCTEWYDNQPDGIVFAGKILYNYKSDMPKNTDIIISNGTKAISQGAFSDCVNLRSISISNSISNISSDMFSGCTGLTNVFIPNTVTEIGYNAFEHCSSLKDINIPNSVTSIGNSAFYYCTSLENIVIPVGTKSIGSNAFYGCLNLSSVTIPNTVTSINEAVFGDCTKLKSIVIPESINAIKSFAFSGCTSLKTIIIPKNVNFLGHNCIGYYYDEDSHDYLKIENFKIYGYKNTAAEKYAQDNGFEFISLADDIIFSDKSTGITVSGVMQNDAVLNVTKLENTFKNSVATYDITLQKDGAVIQPDGTITVKIPSSAENCKVMWLKGDGTAEDMNAKYTDGCYVFTTDHLSVYALVQDKTILTGDANQDGIVNVNDVTYLQMHIAGKKNTDGSALIDETNKQLFDCVDMNKDGKLSVSDVTALQIHISENN</sequence>
<dbReference type="InterPro" id="IPR018247">
    <property type="entry name" value="EF_Hand_1_Ca_BS"/>
</dbReference>
<protein>
    <recommendedName>
        <fullName evidence="2">Dockerin domain-containing protein</fullName>
    </recommendedName>
</protein>
<evidence type="ECO:0000259" key="2">
    <source>
        <dbReference type="PROSITE" id="PS51766"/>
    </source>
</evidence>
<evidence type="ECO:0000313" key="4">
    <source>
        <dbReference type="Proteomes" id="UP001056693"/>
    </source>
</evidence>
<dbReference type="Gene3D" id="3.80.10.10">
    <property type="entry name" value="Ribonuclease Inhibitor"/>
    <property type="match status" value="4"/>
</dbReference>
<dbReference type="InterPro" id="IPR026906">
    <property type="entry name" value="LRR_5"/>
</dbReference>
<dbReference type="PROSITE" id="PS51766">
    <property type="entry name" value="DOCKERIN"/>
    <property type="match status" value="1"/>
</dbReference>
<comment type="caution">
    <text evidence="3">The sequence shown here is derived from an EMBL/GenBank/DDBJ whole genome shotgun (WGS) entry which is preliminary data.</text>
</comment>
<dbReference type="RefSeq" id="WP_249376761.1">
    <property type="nucleotide sequence ID" value="NZ_SNUZ01000009.1"/>
</dbReference>
<dbReference type="InterPro" id="IPR032675">
    <property type="entry name" value="LRR_dom_sf"/>
</dbReference>
<organism evidence="3 4">
    <name type="scientific">Ruminococcus bromii</name>
    <dbReference type="NCBI Taxonomy" id="40518"/>
    <lineage>
        <taxon>Bacteria</taxon>
        <taxon>Bacillati</taxon>
        <taxon>Bacillota</taxon>
        <taxon>Clostridia</taxon>
        <taxon>Eubacteriales</taxon>
        <taxon>Oscillospiraceae</taxon>
        <taxon>Ruminococcus</taxon>
    </lineage>
</organism>
<gene>
    <name evidence="3" type="ORF">E2N93_07105</name>
</gene>
<feature type="domain" description="Dockerin" evidence="2">
    <location>
        <begin position="724"/>
        <end position="796"/>
    </location>
</feature>
<proteinExistence type="predicted"/>
<accession>A0ABT0NJF0</accession>
<reference evidence="3 4" key="1">
    <citation type="submission" date="2019-03" db="EMBL/GenBank/DDBJ databases">
        <authorList>
            <person name="Molinero N."/>
            <person name="Sanchez B."/>
            <person name="Walker A."/>
            <person name="Duncan S."/>
            <person name="Delgado S."/>
            <person name="Margolles A."/>
        </authorList>
    </citation>
    <scope>NUCLEOTIDE SEQUENCE [LARGE SCALE GENOMIC DNA]</scope>
    <source>
        <strain evidence="3 4">IPLA60002</strain>
    </source>
</reference>
<keyword evidence="4" id="KW-1185">Reference proteome</keyword>
<dbReference type="InterPro" id="IPR036439">
    <property type="entry name" value="Dockerin_dom_sf"/>
</dbReference>
<dbReference type="PROSITE" id="PS00018">
    <property type="entry name" value="EF_HAND_1"/>
    <property type="match status" value="2"/>
</dbReference>
<dbReference type="CDD" id="cd14256">
    <property type="entry name" value="Dockerin_I"/>
    <property type="match status" value="1"/>
</dbReference>
<keyword evidence="1" id="KW-0732">Signal</keyword>
<evidence type="ECO:0000256" key="1">
    <source>
        <dbReference type="SAM" id="SignalP"/>
    </source>
</evidence>
<feature type="chain" id="PRO_5046624138" description="Dockerin domain-containing protein" evidence="1">
    <location>
        <begin position="29"/>
        <end position="796"/>
    </location>
</feature>
<dbReference type="SUPFAM" id="SSF63446">
    <property type="entry name" value="Type I dockerin domain"/>
    <property type="match status" value="1"/>
</dbReference>
<dbReference type="PANTHER" id="PTHR45661:SF3">
    <property type="entry name" value="IG-LIKE DOMAIN-CONTAINING PROTEIN"/>
    <property type="match status" value="1"/>
</dbReference>
<dbReference type="Gene3D" id="1.10.1330.10">
    <property type="entry name" value="Dockerin domain"/>
    <property type="match status" value="1"/>
</dbReference>
<evidence type="ECO:0000313" key="3">
    <source>
        <dbReference type="EMBL" id="MCL3787773.1"/>
    </source>
</evidence>
<dbReference type="InterPro" id="IPR016134">
    <property type="entry name" value="Dockerin_dom"/>
</dbReference>
<dbReference type="InterPro" id="IPR053139">
    <property type="entry name" value="Surface_bspA-like"/>
</dbReference>
<dbReference type="EMBL" id="SNUZ01000009">
    <property type="protein sequence ID" value="MCL3787773.1"/>
    <property type="molecule type" value="Genomic_DNA"/>
</dbReference>
<dbReference type="SUPFAM" id="SSF52058">
    <property type="entry name" value="L domain-like"/>
    <property type="match status" value="3"/>
</dbReference>